<organism evidence="1 2">
    <name type="scientific">Plasmopara halstedii</name>
    <name type="common">Downy mildew of sunflower</name>
    <dbReference type="NCBI Taxonomy" id="4781"/>
    <lineage>
        <taxon>Eukaryota</taxon>
        <taxon>Sar</taxon>
        <taxon>Stramenopiles</taxon>
        <taxon>Oomycota</taxon>
        <taxon>Peronosporomycetes</taxon>
        <taxon>Peronosporales</taxon>
        <taxon>Peronosporaceae</taxon>
        <taxon>Plasmopara</taxon>
    </lineage>
</organism>
<reference evidence="2" key="1">
    <citation type="submission" date="2014-09" db="EMBL/GenBank/DDBJ databases">
        <authorList>
            <person name="Sharma Rahul"/>
            <person name="Thines Marco"/>
        </authorList>
    </citation>
    <scope>NUCLEOTIDE SEQUENCE [LARGE SCALE GENOMIC DNA]</scope>
</reference>
<dbReference type="EMBL" id="CCYD01000291">
    <property type="protein sequence ID" value="CEG37803.1"/>
    <property type="molecule type" value="Genomic_DNA"/>
</dbReference>
<proteinExistence type="predicted"/>
<dbReference type="RefSeq" id="XP_024574172.1">
    <property type="nucleotide sequence ID" value="XM_024723168.1"/>
</dbReference>
<evidence type="ECO:0000313" key="1">
    <source>
        <dbReference type="EMBL" id="CEG37803.1"/>
    </source>
</evidence>
<name>A0A0N7L464_PLAHL</name>
<sequence>MIRCTPSIITLIFEVVCVSPHLQNDLCRVLVVYSINQRDDAEREVFASRIEQPIVVYI</sequence>
<protein>
    <submittedName>
        <fullName evidence="1">Uncharacterized protein</fullName>
    </submittedName>
</protein>
<dbReference type="AlphaFoldDB" id="A0A0N7L464"/>
<evidence type="ECO:0000313" key="2">
    <source>
        <dbReference type="Proteomes" id="UP000054928"/>
    </source>
</evidence>
<dbReference type="GeneID" id="36400913"/>
<dbReference type="Proteomes" id="UP000054928">
    <property type="component" value="Unassembled WGS sequence"/>
</dbReference>
<keyword evidence="2" id="KW-1185">Reference proteome</keyword>
<accession>A0A0N7L464</accession>